<dbReference type="InterPro" id="IPR028784">
    <property type="entry name" value="BBS1"/>
</dbReference>
<dbReference type="GO" id="GO:0004499">
    <property type="term" value="F:N,N-dimethylaniline monooxygenase activity"/>
    <property type="evidence" value="ECO:0007669"/>
    <property type="project" value="InterPro"/>
</dbReference>
<dbReference type="EC" id="1.-.-.-" evidence="4"/>
<proteinExistence type="inferred from homology"/>
<dbReference type="GO" id="GO:1905515">
    <property type="term" value="P:non-motile cilium assembly"/>
    <property type="evidence" value="ECO:0007669"/>
    <property type="project" value="InterPro"/>
</dbReference>
<sequence>MKSVTKATIELSSHAVGMAKVGKQIIIACMDRTLRCYTLKGRKVHEIKMNATVTAIECFWYEPKQYLATLVALDSKEIQMYQETFLVDQLKLDDVATSLKFGKFGREEGALVIGTKSGGLLIKLFKRTAKLEEKSHLPGPPQAQSQKLNVPKKTKIFVDQTMRERYEGQRMHQIFQRDLFMLRLHTAQAYSRTIEHSLTPVSFDPDDMVKISAVVQGFGPTFLMIIYLRTLSVQAVSNLTITFQFNPRLYSLDQTNIPVPMLVPGIEYTFQTKVSCLMPDKGLADDVKDGFEPVCFEKSGDIGGLWRYKPGECDGEASVMKSTVINSSKEMTAYSDFPPPPDFANYMHNTKMLEYFQRYTDHFQLKPYIRFHHSVLDVSRAPDFNTTGHWVVTFKDQ</sequence>
<evidence type="ECO:0000313" key="6">
    <source>
        <dbReference type="WBParaSite" id="PSAMB.scaffold12686size2636.g35040.t1"/>
    </source>
</evidence>
<dbReference type="GO" id="GO:0061512">
    <property type="term" value="P:protein localization to cilium"/>
    <property type="evidence" value="ECO:0007669"/>
    <property type="project" value="TreeGrafter"/>
</dbReference>
<dbReference type="PANTHER" id="PTHR20870">
    <property type="entry name" value="BARDET-BIEDL SYNDROME 1 PROTEIN"/>
    <property type="match status" value="1"/>
</dbReference>
<reference evidence="6" key="1">
    <citation type="submission" date="2022-11" db="UniProtKB">
        <authorList>
            <consortium name="WormBaseParasite"/>
        </authorList>
    </citation>
    <scope>IDENTIFICATION</scope>
</reference>
<dbReference type="InterPro" id="IPR036188">
    <property type="entry name" value="FAD/NAD-bd_sf"/>
</dbReference>
<keyword evidence="5" id="KW-1185">Reference proteome</keyword>
<dbReference type="GO" id="GO:0005813">
    <property type="term" value="C:centrosome"/>
    <property type="evidence" value="ECO:0007669"/>
    <property type="project" value="TreeGrafter"/>
</dbReference>
<evidence type="ECO:0000256" key="4">
    <source>
        <dbReference type="RuleBase" id="RU361177"/>
    </source>
</evidence>
<keyword evidence="2 4" id="KW-0274">FAD</keyword>
<dbReference type="GO" id="GO:0050661">
    <property type="term" value="F:NADP binding"/>
    <property type="evidence" value="ECO:0007669"/>
    <property type="project" value="InterPro"/>
</dbReference>
<dbReference type="GO" id="GO:0034464">
    <property type="term" value="C:BBSome"/>
    <property type="evidence" value="ECO:0007669"/>
    <property type="project" value="InterPro"/>
</dbReference>
<evidence type="ECO:0000256" key="2">
    <source>
        <dbReference type="ARBA" id="ARBA00022827"/>
    </source>
</evidence>
<protein>
    <recommendedName>
        <fullName evidence="4">Flavin-containing monooxygenase</fullName>
        <ecNumber evidence="4">1.-.-.-</ecNumber>
    </recommendedName>
</protein>
<dbReference type="PRINTS" id="PR00370">
    <property type="entry name" value="FMOXYGENASE"/>
</dbReference>
<keyword evidence="1 4" id="KW-0285">Flavoprotein</keyword>
<comment type="cofactor">
    <cofactor evidence="4">
        <name>FAD</name>
        <dbReference type="ChEBI" id="CHEBI:57692"/>
    </cofactor>
</comment>
<evidence type="ECO:0000256" key="3">
    <source>
        <dbReference type="ARBA" id="ARBA00023002"/>
    </source>
</evidence>
<name>A0A914UU92_9BILA</name>
<dbReference type="InterPro" id="IPR000960">
    <property type="entry name" value="Flavin_mOase"/>
</dbReference>
<dbReference type="Pfam" id="PF00743">
    <property type="entry name" value="FMO-like"/>
    <property type="match status" value="1"/>
</dbReference>
<evidence type="ECO:0000313" key="5">
    <source>
        <dbReference type="Proteomes" id="UP000887566"/>
    </source>
</evidence>
<dbReference type="GO" id="GO:0005119">
    <property type="term" value="F:smoothened binding"/>
    <property type="evidence" value="ECO:0007669"/>
    <property type="project" value="TreeGrafter"/>
</dbReference>
<dbReference type="SUPFAM" id="SSF51905">
    <property type="entry name" value="FAD/NAD(P)-binding domain"/>
    <property type="match status" value="1"/>
</dbReference>
<dbReference type="GO" id="GO:0050660">
    <property type="term" value="F:flavin adenine dinucleotide binding"/>
    <property type="evidence" value="ECO:0007669"/>
    <property type="project" value="InterPro"/>
</dbReference>
<keyword evidence="4" id="KW-0503">Monooxygenase</keyword>
<dbReference type="GO" id="GO:0005113">
    <property type="term" value="F:patched binding"/>
    <property type="evidence" value="ECO:0007669"/>
    <property type="project" value="TreeGrafter"/>
</dbReference>
<comment type="similarity">
    <text evidence="4">Belongs to the FMO family.</text>
</comment>
<dbReference type="AlphaFoldDB" id="A0A914UU92"/>
<evidence type="ECO:0000256" key="1">
    <source>
        <dbReference type="ARBA" id="ARBA00022630"/>
    </source>
</evidence>
<dbReference type="GO" id="GO:0005930">
    <property type="term" value="C:axoneme"/>
    <property type="evidence" value="ECO:0007669"/>
    <property type="project" value="TreeGrafter"/>
</dbReference>
<dbReference type="PANTHER" id="PTHR20870:SF0">
    <property type="entry name" value="BARDET-BIEDL SYNDROME 1 PROTEIN"/>
    <property type="match status" value="1"/>
</dbReference>
<organism evidence="5 6">
    <name type="scientific">Plectus sambesii</name>
    <dbReference type="NCBI Taxonomy" id="2011161"/>
    <lineage>
        <taxon>Eukaryota</taxon>
        <taxon>Metazoa</taxon>
        <taxon>Ecdysozoa</taxon>
        <taxon>Nematoda</taxon>
        <taxon>Chromadorea</taxon>
        <taxon>Plectida</taxon>
        <taxon>Plectina</taxon>
        <taxon>Plectoidea</taxon>
        <taxon>Plectidae</taxon>
        <taxon>Plectus</taxon>
    </lineage>
</organism>
<dbReference type="Gene3D" id="3.50.50.60">
    <property type="entry name" value="FAD/NAD(P)-binding domain"/>
    <property type="match status" value="1"/>
</dbReference>
<dbReference type="Proteomes" id="UP000887566">
    <property type="component" value="Unplaced"/>
</dbReference>
<dbReference type="InterPro" id="IPR020946">
    <property type="entry name" value="Flavin_mOase-like"/>
</dbReference>
<dbReference type="WBParaSite" id="PSAMB.scaffold12686size2636.g35040.t1">
    <property type="protein sequence ID" value="PSAMB.scaffold12686size2636.g35040.t1"/>
    <property type="gene ID" value="PSAMB.scaffold12686size2636.g35040"/>
</dbReference>
<keyword evidence="3 4" id="KW-0560">Oxidoreductase</keyword>
<accession>A0A914UU92</accession>